<evidence type="ECO:0000313" key="2">
    <source>
        <dbReference type="EMBL" id="MBA8848497.1"/>
    </source>
</evidence>
<dbReference type="SUPFAM" id="SSF51556">
    <property type="entry name" value="Metallo-dependent hydrolases"/>
    <property type="match status" value="1"/>
</dbReference>
<dbReference type="RefSeq" id="WP_182491284.1">
    <property type="nucleotide sequence ID" value="NZ_BAAAOV010000006.1"/>
</dbReference>
<dbReference type="GO" id="GO:0016787">
    <property type="term" value="F:hydrolase activity"/>
    <property type="evidence" value="ECO:0007669"/>
    <property type="project" value="InterPro"/>
</dbReference>
<protein>
    <recommendedName>
        <fullName evidence="1">Amidohydrolase-related domain-containing protein</fullName>
    </recommendedName>
</protein>
<dbReference type="InterPro" id="IPR032466">
    <property type="entry name" value="Metal_Hydrolase"/>
</dbReference>
<dbReference type="Proteomes" id="UP000585905">
    <property type="component" value="Unassembled WGS sequence"/>
</dbReference>
<reference evidence="2 3" key="1">
    <citation type="submission" date="2020-07" db="EMBL/GenBank/DDBJ databases">
        <title>Sequencing the genomes of 1000 actinobacteria strains.</title>
        <authorList>
            <person name="Klenk H.-P."/>
        </authorList>
    </citation>
    <scope>NUCLEOTIDE SEQUENCE [LARGE SCALE GENOMIC DNA]</scope>
    <source>
        <strain evidence="2 3">DSM 19663</strain>
    </source>
</reference>
<gene>
    <name evidence="2" type="ORF">FHX53_002101</name>
</gene>
<dbReference type="PANTHER" id="PTHR43383:SF2">
    <property type="entry name" value="AMIDOHYDROLASE 2 FAMILY PROTEIN"/>
    <property type="match status" value="1"/>
</dbReference>
<dbReference type="Pfam" id="PF04909">
    <property type="entry name" value="Amidohydro_2"/>
    <property type="match status" value="1"/>
</dbReference>
<dbReference type="InterPro" id="IPR006680">
    <property type="entry name" value="Amidohydro-rel"/>
</dbReference>
<dbReference type="AlphaFoldDB" id="A0A839EAJ5"/>
<name>A0A839EAJ5_9MICO</name>
<evidence type="ECO:0000259" key="1">
    <source>
        <dbReference type="Pfam" id="PF04909"/>
    </source>
</evidence>
<evidence type="ECO:0000313" key="3">
    <source>
        <dbReference type="Proteomes" id="UP000585905"/>
    </source>
</evidence>
<dbReference type="Gene3D" id="3.20.20.140">
    <property type="entry name" value="Metal-dependent hydrolases"/>
    <property type="match status" value="1"/>
</dbReference>
<organism evidence="2 3">
    <name type="scientific">Microcella alkalica</name>
    <dbReference type="NCBI Taxonomy" id="355930"/>
    <lineage>
        <taxon>Bacteria</taxon>
        <taxon>Bacillati</taxon>
        <taxon>Actinomycetota</taxon>
        <taxon>Actinomycetes</taxon>
        <taxon>Micrococcales</taxon>
        <taxon>Microbacteriaceae</taxon>
        <taxon>Microcella</taxon>
    </lineage>
</organism>
<proteinExistence type="predicted"/>
<accession>A0A839EAJ5</accession>
<comment type="caution">
    <text evidence="2">The sequence shown here is derived from an EMBL/GenBank/DDBJ whole genome shotgun (WGS) entry which is preliminary data.</text>
</comment>
<feature type="domain" description="Amidohydrolase-related" evidence="1">
    <location>
        <begin position="123"/>
        <end position="386"/>
    </location>
</feature>
<sequence>MSTDVESALAESGLDSVPLLDHHCHGVTTDDLDRESFETYISESDWPAPDGATHFDSQVGMAIRRYCAPVLGLPSFATPEEYLERRRELGGVEASERLLRATGISDLVIEVGHRSDEILDPGGMAAAAAARAFEVVRLEQLAEQLLEELVRRGGGSDSFRDEFARTLDERLRRAIGVKSIAAYRIGLDFAPERPGDDDVDEAVRAWADRIARGGPSRLEDATIIRHLLWAAVDRACAIQFHIGYGDSDVDLHRCDPLLLTEFLRLSRASGARVLLLHCYPFHREAGYLAQVFPHVYFDVGLAINYTGSRSDAVIAETLELAPFHKILFSTDAFGVAELYYLGAILFRRGLARALDAFARQDDWPAPEMRRIVESIAFRNARRVYRLGDELFEPELGGGA</sequence>
<dbReference type="PANTHER" id="PTHR43383">
    <property type="entry name" value="NODULIN 6"/>
    <property type="match status" value="1"/>
</dbReference>
<keyword evidence="3" id="KW-1185">Reference proteome</keyword>
<dbReference type="EMBL" id="JACGWX010000005">
    <property type="protein sequence ID" value="MBA8848497.1"/>
    <property type="molecule type" value="Genomic_DNA"/>
</dbReference>